<comment type="caution">
    <text evidence="2">The sequence shown here is derived from an EMBL/GenBank/DDBJ whole genome shotgun (WGS) entry which is preliminary data.</text>
</comment>
<evidence type="ECO:0000313" key="3">
    <source>
        <dbReference type="Proteomes" id="UP001165460"/>
    </source>
</evidence>
<dbReference type="Proteomes" id="UP001165460">
    <property type="component" value="Unassembled WGS sequence"/>
</dbReference>
<keyword evidence="3" id="KW-1185">Reference proteome</keyword>
<organism evidence="2 3">
    <name type="scientific">Pedobacter montanisoli</name>
    <dbReference type="NCBI Taxonomy" id="2923277"/>
    <lineage>
        <taxon>Bacteria</taxon>
        <taxon>Pseudomonadati</taxon>
        <taxon>Bacteroidota</taxon>
        <taxon>Sphingobacteriia</taxon>
        <taxon>Sphingobacteriales</taxon>
        <taxon>Sphingobacteriaceae</taxon>
        <taxon>Pedobacter</taxon>
    </lineage>
</organism>
<dbReference type="RefSeq" id="WP_243360638.1">
    <property type="nucleotide sequence ID" value="NZ_JALGBH010000001.1"/>
</dbReference>
<sequence length="119" mass="13103">MKRKYLMSIIAAVMICSVSSASYAQEKKQEKKKTEVGKALQKTGNAIEKGAKAVGDKTAEVAVKGTAKVADKVWEGKMAPDGSDVYIDSKNRKYYVNKKGAKIYLKSSQIKNRPKKDNN</sequence>
<evidence type="ECO:0000313" key="2">
    <source>
        <dbReference type="EMBL" id="MCJ0742302.1"/>
    </source>
</evidence>
<evidence type="ECO:0000256" key="1">
    <source>
        <dbReference type="SAM" id="SignalP"/>
    </source>
</evidence>
<reference evidence="2" key="1">
    <citation type="submission" date="2022-03" db="EMBL/GenBank/DDBJ databases">
        <authorList>
            <person name="Woo C.Y."/>
        </authorList>
    </citation>
    <scope>NUCLEOTIDE SEQUENCE</scope>
    <source>
        <strain evidence="2">CYS-01</strain>
    </source>
</reference>
<dbReference type="EMBL" id="JALGBH010000001">
    <property type="protein sequence ID" value="MCJ0742302.1"/>
    <property type="molecule type" value="Genomic_DNA"/>
</dbReference>
<feature type="chain" id="PRO_5047371023" description="PBCV-specific basic adaptor domain-containing protein" evidence="1">
    <location>
        <begin position="25"/>
        <end position="119"/>
    </location>
</feature>
<accession>A0ABS9ZV02</accession>
<gene>
    <name evidence="2" type="ORF">MMF97_06220</name>
</gene>
<keyword evidence="1" id="KW-0732">Signal</keyword>
<evidence type="ECO:0008006" key="4">
    <source>
        <dbReference type="Google" id="ProtNLM"/>
    </source>
</evidence>
<proteinExistence type="predicted"/>
<feature type="signal peptide" evidence="1">
    <location>
        <begin position="1"/>
        <end position="24"/>
    </location>
</feature>
<protein>
    <recommendedName>
        <fullName evidence="4">PBCV-specific basic adaptor domain-containing protein</fullName>
    </recommendedName>
</protein>
<name>A0ABS9ZV02_9SPHI</name>